<dbReference type="AlphaFoldDB" id="A0A7H9B5B2"/>
<feature type="compositionally biased region" description="Polar residues" evidence="1">
    <location>
        <begin position="1"/>
        <end position="17"/>
    </location>
</feature>
<dbReference type="KEGG" id="zmk:HG535_0F04000"/>
<feature type="compositionally biased region" description="Polar residues" evidence="1">
    <location>
        <begin position="28"/>
        <end position="40"/>
    </location>
</feature>
<dbReference type="InterPro" id="IPR057785">
    <property type="entry name" value="YLR146W-A-like"/>
</dbReference>
<evidence type="ECO:0000256" key="1">
    <source>
        <dbReference type="SAM" id="MobiDB-lite"/>
    </source>
</evidence>
<evidence type="ECO:0000313" key="2">
    <source>
        <dbReference type="EMBL" id="QLG73888.1"/>
    </source>
</evidence>
<dbReference type="EMBL" id="CP058609">
    <property type="protein sequence ID" value="QLG73888.1"/>
    <property type="molecule type" value="Genomic_DNA"/>
</dbReference>
<keyword evidence="3" id="KW-1185">Reference proteome</keyword>
<feature type="compositionally biased region" description="Basic and acidic residues" evidence="1">
    <location>
        <begin position="18"/>
        <end position="27"/>
    </location>
</feature>
<proteinExistence type="predicted"/>
<sequence length="101" mass="11291">MSNLLPTNETESSQISEHATEDDKRQQDLSYDSRNLSTKSLGVPEADASLTSMIKSSQSLQQEINGIFAQLNDLNRQVRIDIDDFCNIGMRNSTTLNNVQN</sequence>
<accession>A0A7H9B5B2</accession>
<evidence type="ECO:0000313" key="3">
    <source>
        <dbReference type="Proteomes" id="UP000509704"/>
    </source>
</evidence>
<dbReference type="OrthoDB" id="4062053at2759"/>
<feature type="region of interest" description="Disordered" evidence="1">
    <location>
        <begin position="1"/>
        <end position="40"/>
    </location>
</feature>
<dbReference type="GeneID" id="59237647"/>
<dbReference type="Proteomes" id="UP000509704">
    <property type="component" value="Chromosome 6"/>
</dbReference>
<gene>
    <name evidence="2" type="ORF">HG535_0F04000</name>
</gene>
<dbReference type="Pfam" id="PF23482">
    <property type="entry name" value="YLR146W-A"/>
    <property type="match status" value="1"/>
</dbReference>
<protein>
    <submittedName>
        <fullName evidence="2">Uncharacterized protein</fullName>
    </submittedName>
</protein>
<reference evidence="2 3" key="1">
    <citation type="submission" date="2020-07" db="EMBL/GenBank/DDBJ databases">
        <title>The yeast mating-type switching endonuclease HO is a domesticated member of an unorthodox homing genetic element family.</title>
        <authorList>
            <person name="Coughlan A.Y."/>
            <person name="Lombardi L."/>
            <person name="Braun-Galleani S."/>
            <person name="Martos A.R."/>
            <person name="Galeote V."/>
            <person name="Bigey F."/>
            <person name="Dequin S."/>
            <person name="Byrne K.P."/>
            <person name="Wolfe K.H."/>
        </authorList>
    </citation>
    <scope>NUCLEOTIDE SEQUENCE [LARGE SCALE GENOMIC DNA]</scope>
    <source>
        <strain evidence="2 3">NRRL Y-6702</strain>
    </source>
</reference>
<name>A0A7H9B5B2_ZYGMR</name>
<organism evidence="2 3">
    <name type="scientific">Zygotorulaspora mrakii</name>
    <name type="common">Zygosaccharomyces mrakii</name>
    <dbReference type="NCBI Taxonomy" id="42260"/>
    <lineage>
        <taxon>Eukaryota</taxon>
        <taxon>Fungi</taxon>
        <taxon>Dikarya</taxon>
        <taxon>Ascomycota</taxon>
        <taxon>Saccharomycotina</taxon>
        <taxon>Saccharomycetes</taxon>
        <taxon>Saccharomycetales</taxon>
        <taxon>Saccharomycetaceae</taxon>
        <taxon>Zygotorulaspora</taxon>
    </lineage>
</organism>
<dbReference type="RefSeq" id="XP_037145614.1">
    <property type="nucleotide sequence ID" value="XM_037289719.1"/>
</dbReference>